<dbReference type="CDD" id="cd01679">
    <property type="entry name" value="RNR_I"/>
    <property type="match status" value="1"/>
</dbReference>
<dbReference type="PROSITE" id="PS51161">
    <property type="entry name" value="ATP_CONE"/>
    <property type="match status" value="1"/>
</dbReference>
<proteinExistence type="inferred from homology"/>
<dbReference type="PANTHER" id="PTHR11573:SF6">
    <property type="entry name" value="RIBONUCLEOSIDE-DIPHOSPHATE REDUCTASE LARGE SUBUNIT"/>
    <property type="match status" value="1"/>
</dbReference>
<dbReference type="PROSITE" id="PS51354">
    <property type="entry name" value="GLUTAREDOXIN_2"/>
    <property type="match status" value="1"/>
</dbReference>
<keyword evidence="7" id="KW-0215">Deoxyribonucleotide synthesis</keyword>
<dbReference type="InterPro" id="IPR000788">
    <property type="entry name" value="RNR_lg_C"/>
</dbReference>
<dbReference type="PRINTS" id="PR01183">
    <property type="entry name" value="RIBORDTASEM1"/>
</dbReference>
<dbReference type="Gene3D" id="3.20.70.20">
    <property type="match status" value="1"/>
</dbReference>
<dbReference type="SUPFAM" id="SSF51998">
    <property type="entry name" value="PFL-like glycyl radical enzymes"/>
    <property type="match status" value="2"/>
</dbReference>
<dbReference type="EC" id="1.17.4.1" evidence="2"/>
<reference evidence="9" key="1">
    <citation type="journal article" date="2020" name="Nature">
        <title>Giant virus diversity and host interactions through global metagenomics.</title>
        <authorList>
            <person name="Schulz F."/>
            <person name="Roux S."/>
            <person name="Paez-Espino D."/>
            <person name="Jungbluth S."/>
            <person name="Walsh D.A."/>
            <person name="Denef V.J."/>
            <person name="McMahon K.D."/>
            <person name="Konstantinidis K.T."/>
            <person name="Eloe-Fadrosh E.A."/>
            <person name="Kyrpides N.C."/>
            <person name="Woyke T."/>
        </authorList>
    </citation>
    <scope>NUCLEOTIDE SEQUENCE</scope>
    <source>
        <strain evidence="9">GVMAG-S-1039698-54</strain>
    </source>
</reference>
<protein>
    <recommendedName>
        <fullName evidence="2">ribonucleoside-diphosphate reductase</fullName>
        <ecNumber evidence="2">1.17.4.1</ecNumber>
    </recommendedName>
</protein>
<evidence type="ECO:0000256" key="6">
    <source>
        <dbReference type="ARBA" id="ARBA00023002"/>
    </source>
</evidence>
<accession>A0A6C0AKH8</accession>
<dbReference type="InterPro" id="IPR008926">
    <property type="entry name" value="RNR_R1-su_N"/>
</dbReference>
<name>A0A6C0AKH8_9ZZZZ</name>
<evidence type="ECO:0000256" key="4">
    <source>
        <dbReference type="ARBA" id="ARBA00022741"/>
    </source>
</evidence>
<dbReference type="Pfam" id="PF00317">
    <property type="entry name" value="Ribonuc_red_lgN"/>
    <property type="match status" value="1"/>
</dbReference>
<dbReference type="AlphaFoldDB" id="A0A6C0AKH8"/>
<dbReference type="InterPro" id="IPR005144">
    <property type="entry name" value="ATP-cone_dom"/>
</dbReference>
<dbReference type="GO" id="GO:0009263">
    <property type="term" value="P:deoxyribonucleotide biosynthetic process"/>
    <property type="evidence" value="ECO:0007669"/>
    <property type="project" value="UniProtKB-KW"/>
</dbReference>
<evidence type="ECO:0000256" key="5">
    <source>
        <dbReference type="ARBA" id="ARBA00022840"/>
    </source>
</evidence>
<dbReference type="SUPFAM" id="SSF52833">
    <property type="entry name" value="Thioredoxin-like"/>
    <property type="match status" value="1"/>
</dbReference>
<sequence>MAMEEQVIKRNGQKENMSFDKIARRTMLLGKNELNINYSSLSKKIIERLYDGISTSIIDELTAQQCASLSTTHTDYGILASRILVSNHQKNTEDDYLSVVSQLYDYVDGNGKHSPLVSKNFNDFVVENCEVINSWFDYSRDYLIDYFGFKTLERAYLMRTNNIMVERPQHMWMRVSIAIWMDSPNWKVKIKETYDLMSEKYFTHATPTLFNAGTKRQQMSSCYLLAIEDDSIQGIFNTLTDCAKISKWAGGIGLHIHNVRAKGTQIRGTNGTSNGIVPMLRCFNSTARYVDQGGGKRAGSFAIYIEPWHGDIESFLDMKKNHGDEDQRARDLFYALWIPDLFMERVKNDKKWTLMCPDKSPGLSDVYGDNFKKLYEQYEDDGRGISVVNARYIWYKILDSQIETGTPYMLYKNACNMKSNQQNLGTIKSSNLCTEIIEYSDENETAVCNLASIGLSNFVKPNDHKITEIMIYTKADCVYCKLAKQLCNNKNIKYKEIHCDNDEFRKQTYTKLSKNFKKEINSVPQIINMSNSGEQILIGGYKQLNNLVSDIFDYEKLHQVTKIITRNLNSIIDKNFYPTDKTKRSNMLHRPVGIGVQGLADTYAKMNIEFHSEKAKKINKYIFETIYHGALESSMEISKERHLKMAELLPSYKNKFWTFKNSNPECDTYMLQHLKDETIMNELRKIKPIYNEIKNLDEVRLGCYSSFEGSPTSKGILQFDMWGVTPSDRYDWNKLKRNIRIHGLRNSLLVAPMPTASTSQILGNNECFEPFTSNIYVRRTLAGEFIMINKYLLKELIDLNLWNEDMKNQIIKDGGSIQNIKSIPSALRKKYKIVWEIPMKHILEMAADRGAFICQSQSTNLWMKNPTYKNLTAMHLFAWKKGLKTGIYYLRTKAKAAPQQFTIEPGKKQDVEQEDDDDCLMCGS</sequence>
<dbReference type="Gene3D" id="3.40.30.10">
    <property type="entry name" value="Glutaredoxin"/>
    <property type="match status" value="1"/>
</dbReference>
<keyword evidence="4" id="KW-0547">Nucleotide-binding</keyword>
<dbReference type="GO" id="GO:0005971">
    <property type="term" value="C:ribonucleoside-diphosphate reductase complex"/>
    <property type="evidence" value="ECO:0007669"/>
    <property type="project" value="TreeGrafter"/>
</dbReference>
<dbReference type="NCBIfam" id="TIGR02506">
    <property type="entry name" value="NrdE_NrdA"/>
    <property type="match status" value="1"/>
</dbReference>
<dbReference type="InterPro" id="IPR011767">
    <property type="entry name" value="GLR_AS"/>
</dbReference>
<dbReference type="InterPro" id="IPR036249">
    <property type="entry name" value="Thioredoxin-like_sf"/>
</dbReference>
<dbReference type="PANTHER" id="PTHR11573">
    <property type="entry name" value="RIBONUCLEOSIDE-DIPHOSPHATE REDUCTASE LARGE CHAIN"/>
    <property type="match status" value="1"/>
</dbReference>
<dbReference type="UniPathway" id="UPA00326"/>
<keyword evidence="3" id="KW-0021">Allosteric enzyme</keyword>
<dbReference type="Pfam" id="PF03477">
    <property type="entry name" value="ATP-cone"/>
    <property type="match status" value="1"/>
</dbReference>
<evidence type="ECO:0000256" key="1">
    <source>
        <dbReference type="ARBA" id="ARBA00010406"/>
    </source>
</evidence>
<dbReference type="GO" id="GO:0004748">
    <property type="term" value="F:ribonucleoside-diphosphate reductase activity, thioredoxin disulfide as acceptor"/>
    <property type="evidence" value="ECO:0007669"/>
    <property type="project" value="UniProtKB-EC"/>
</dbReference>
<keyword evidence="5" id="KW-0067">ATP-binding</keyword>
<dbReference type="SUPFAM" id="SSF48168">
    <property type="entry name" value="R1 subunit of ribonucleotide reductase, N-terminal domain"/>
    <property type="match status" value="1"/>
</dbReference>
<dbReference type="GO" id="GO:0005524">
    <property type="term" value="F:ATP binding"/>
    <property type="evidence" value="ECO:0007669"/>
    <property type="project" value="UniProtKB-KW"/>
</dbReference>
<comment type="similarity">
    <text evidence="1">Belongs to the ribonucleoside diphosphate reductase large chain family.</text>
</comment>
<dbReference type="Pfam" id="PF02867">
    <property type="entry name" value="Ribonuc_red_lgC"/>
    <property type="match status" value="2"/>
</dbReference>
<keyword evidence="6" id="KW-0560">Oxidoreductase</keyword>
<dbReference type="EMBL" id="MN740677">
    <property type="protein sequence ID" value="QHS80337.1"/>
    <property type="molecule type" value="Genomic_DNA"/>
</dbReference>
<dbReference type="PROSITE" id="PS00089">
    <property type="entry name" value="RIBORED_LARGE"/>
    <property type="match status" value="1"/>
</dbReference>
<dbReference type="PROSITE" id="PS00195">
    <property type="entry name" value="GLUTAREDOXIN_1"/>
    <property type="match status" value="1"/>
</dbReference>
<evidence type="ECO:0000256" key="3">
    <source>
        <dbReference type="ARBA" id="ARBA00022533"/>
    </source>
</evidence>
<organism evidence="9">
    <name type="scientific">viral metagenome</name>
    <dbReference type="NCBI Taxonomy" id="1070528"/>
    <lineage>
        <taxon>unclassified sequences</taxon>
        <taxon>metagenomes</taxon>
        <taxon>organismal metagenomes</taxon>
    </lineage>
</organism>
<evidence type="ECO:0000256" key="7">
    <source>
        <dbReference type="ARBA" id="ARBA00023116"/>
    </source>
</evidence>
<dbReference type="InterPro" id="IPR039718">
    <property type="entry name" value="Rrm1"/>
</dbReference>
<evidence type="ECO:0000259" key="8">
    <source>
        <dbReference type="PROSITE" id="PS51161"/>
    </source>
</evidence>
<dbReference type="InterPro" id="IPR013346">
    <property type="entry name" value="NrdE_NrdA_C"/>
</dbReference>
<evidence type="ECO:0000313" key="9">
    <source>
        <dbReference type="EMBL" id="QHS80337.1"/>
    </source>
</evidence>
<feature type="domain" description="ATP-cone" evidence="8">
    <location>
        <begin position="5"/>
        <end position="94"/>
    </location>
</feature>
<evidence type="ECO:0000256" key="2">
    <source>
        <dbReference type="ARBA" id="ARBA00012274"/>
    </source>
</evidence>
<dbReference type="InterPro" id="IPR013509">
    <property type="entry name" value="RNR_lsu_N"/>
</dbReference>